<evidence type="ECO:0000256" key="2">
    <source>
        <dbReference type="ARBA" id="ARBA00022803"/>
    </source>
</evidence>
<protein>
    <submittedName>
        <fullName evidence="5">Interferon-induced with tetratricopeptide repeats 5-like</fullName>
    </submittedName>
</protein>
<dbReference type="PANTHER" id="PTHR10271">
    <property type="entry name" value="INTERFERON-INDUCED PROTEIN WITH TETRATRICOPEPTIDE REPEATS"/>
    <property type="match status" value="1"/>
</dbReference>
<keyword evidence="2 4" id="KW-0802">TPR repeat</keyword>
<reference evidence="5" key="1">
    <citation type="submission" date="2022-03" db="EMBL/GenBank/DDBJ databases">
        <authorList>
            <person name="Alioto T."/>
            <person name="Alioto T."/>
            <person name="Gomez Garrido J."/>
        </authorList>
    </citation>
    <scope>NUCLEOTIDE SEQUENCE</scope>
</reference>
<dbReference type="PROSITE" id="PS50005">
    <property type="entry name" value="TPR"/>
    <property type="match status" value="1"/>
</dbReference>
<comment type="similarity">
    <text evidence="3">Belongs to the IFIT family.</text>
</comment>
<keyword evidence="1" id="KW-0677">Repeat</keyword>
<sequence length="196" mass="23705">MKESEKGYKSIEEALEQEPDVKFVRTDIARFYRREGRVDDAIEQMKKAIELKPKSCNAHYQIGLCYRNKANPLFNQRNTQNEEIIQKALDHFEQATELKKSFVVAYIHVAEMYVWCKQFEKAKEVFHEVLNMKNLTEEDKQEIHFTYGLCEEQYMKNQDEAIRHYKEVTKIQKQTYIREKALKKIEYLEKRRCQEY</sequence>
<dbReference type="Gene3D" id="1.25.40.10">
    <property type="entry name" value="Tetratricopeptide repeat domain"/>
    <property type="match status" value="1"/>
</dbReference>
<evidence type="ECO:0000256" key="3">
    <source>
        <dbReference type="ARBA" id="ARBA00038336"/>
    </source>
</evidence>
<keyword evidence="6" id="KW-1185">Reference proteome</keyword>
<dbReference type="GO" id="GO:0051607">
    <property type="term" value="P:defense response to virus"/>
    <property type="evidence" value="ECO:0007669"/>
    <property type="project" value="TreeGrafter"/>
</dbReference>
<dbReference type="GO" id="GO:0005829">
    <property type="term" value="C:cytosol"/>
    <property type="evidence" value="ECO:0007669"/>
    <property type="project" value="TreeGrafter"/>
</dbReference>
<dbReference type="Proteomes" id="UP001295444">
    <property type="component" value="Chromosome 11"/>
</dbReference>
<dbReference type="SUPFAM" id="SSF48452">
    <property type="entry name" value="TPR-like"/>
    <property type="match status" value="1"/>
</dbReference>
<evidence type="ECO:0000313" key="5">
    <source>
        <dbReference type="EMBL" id="CAH2322130.1"/>
    </source>
</evidence>
<dbReference type="FunFam" id="1.25.40.10:FF:000032">
    <property type="entry name" value="Interferon-induced protein with tetratricopeptide repeats 5"/>
    <property type="match status" value="1"/>
</dbReference>
<dbReference type="InterPro" id="IPR019734">
    <property type="entry name" value="TPR_rpt"/>
</dbReference>
<dbReference type="AlphaFoldDB" id="A0AAD1T9N8"/>
<name>A0AAD1T9N8_PELCU</name>
<dbReference type="Pfam" id="PF13414">
    <property type="entry name" value="TPR_11"/>
    <property type="match status" value="1"/>
</dbReference>
<dbReference type="PANTHER" id="PTHR10271:SF0">
    <property type="entry name" value="INTERFERON-INDUCED PROTEIN WITH TETRATRICOPEPTIDE REPEATS 5"/>
    <property type="match status" value="1"/>
</dbReference>
<feature type="repeat" description="TPR" evidence="4">
    <location>
        <begin position="22"/>
        <end position="55"/>
    </location>
</feature>
<evidence type="ECO:0000313" key="6">
    <source>
        <dbReference type="Proteomes" id="UP001295444"/>
    </source>
</evidence>
<dbReference type="InterPro" id="IPR011990">
    <property type="entry name" value="TPR-like_helical_dom_sf"/>
</dbReference>
<evidence type="ECO:0000256" key="1">
    <source>
        <dbReference type="ARBA" id="ARBA00022737"/>
    </source>
</evidence>
<accession>A0AAD1T9N8</accession>
<dbReference type="EMBL" id="OW240922">
    <property type="protein sequence ID" value="CAH2322130.1"/>
    <property type="molecule type" value="Genomic_DNA"/>
</dbReference>
<proteinExistence type="inferred from homology"/>
<organism evidence="5 6">
    <name type="scientific">Pelobates cultripes</name>
    <name type="common">Western spadefoot toad</name>
    <dbReference type="NCBI Taxonomy" id="61616"/>
    <lineage>
        <taxon>Eukaryota</taxon>
        <taxon>Metazoa</taxon>
        <taxon>Chordata</taxon>
        <taxon>Craniata</taxon>
        <taxon>Vertebrata</taxon>
        <taxon>Euteleostomi</taxon>
        <taxon>Amphibia</taxon>
        <taxon>Batrachia</taxon>
        <taxon>Anura</taxon>
        <taxon>Pelobatoidea</taxon>
        <taxon>Pelobatidae</taxon>
        <taxon>Pelobates</taxon>
    </lineage>
</organism>
<evidence type="ECO:0000256" key="4">
    <source>
        <dbReference type="PROSITE-ProRule" id="PRU00339"/>
    </source>
</evidence>
<gene>
    <name evidence="5" type="ORF">PECUL_23A031529</name>
</gene>